<gene>
    <name evidence="2" type="ORF">LLE72_010075</name>
</gene>
<comment type="caution">
    <text evidence="2">The sequence shown here is derived from an EMBL/GenBank/DDBJ whole genome shotgun (WGS) entry which is preliminary data.</text>
</comment>
<sequence length="239" mass="26377">MTQASLVKLLDHLHVQVEAELKTARSALHHPTDKGDASEQVWINLLTNYLPKRYVVSKAHVVDSEGNFSQQIDVVVHDRQYSPLVFTFQGLHYVPAESVYAIFEAKQETSAQTVSYAQIKAESVRRLIRTSMPVPTVDGPKPAKEPGRILAGLLSLSCPWKPPLGEALACHVYARGGDSQLDMGCIADAGTFFMNDEGALEVQPGARAATRFLLELMARLQELGTVPMLDIRSYARHIL</sequence>
<dbReference type="AlphaFoldDB" id="A0AAJ2X2J0"/>
<dbReference type="CDD" id="cd21411">
    <property type="entry name" value="NucC"/>
    <property type="match status" value="1"/>
</dbReference>
<dbReference type="Proteomes" id="UP001297361">
    <property type="component" value="Unassembled WGS sequence"/>
</dbReference>
<protein>
    <submittedName>
        <fullName evidence="2">DUF6602 domain-containing protein</fullName>
    </submittedName>
</protein>
<dbReference type="EMBL" id="JAJFNJ020000003">
    <property type="protein sequence ID" value="MEC3888086.1"/>
    <property type="molecule type" value="Genomic_DNA"/>
</dbReference>
<accession>A0AAJ2X2J0</accession>
<organism evidence="2 3">
    <name type="scientific">Xanthomonas campestris pv. papavericola</name>
    <dbReference type="NCBI Taxonomy" id="487881"/>
    <lineage>
        <taxon>Bacteria</taxon>
        <taxon>Pseudomonadati</taxon>
        <taxon>Pseudomonadota</taxon>
        <taxon>Gammaproteobacteria</taxon>
        <taxon>Lysobacterales</taxon>
        <taxon>Lysobacteraceae</taxon>
        <taxon>Xanthomonas</taxon>
    </lineage>
</organism>
<reference evidence="2" key="1">
    <citation type="submission" date="2021-10" db="EMBL/GenBank/DDBJ databases">
        <authorList>
            <person name="Hussein R."/>
            <person name="Harrison J."/>
            <person name="Studholme D.J."/>
            <person name="Vicente J."/>
            <person name="Grant M."/>
        </authorList>
    </citation>
    <scope>NUCLEOTIDE SEQUENCE</scope>
    <source>
        <strain evidence="2">NCPPB 2970</strain>
    </source>
</reference>
<proteinExistence type="predicted"/>
<reference evidence="2" key="2">
    <citation type="submission" date="2024-01" db="EMBL/GenBank/DDBJ databases">
        <title>Long-read genome sequencing of X. campestris pv. papavericola.</title>
        <authorList>
            <person name="Hussain R.M.F."/>
            <person name="Greer S."/>
            <person name="Harrison J."/>
            <person name="Grant M."/>
            <person name="Vicente J."/>
            <person name="Studholme D.J."/>
        </authorList>
    </citation>
    <scope>NUCLEOTIDE SEQUENCE</scope>
    <source>
        <strain evidence="2">NCPPB 2970</strain>
    </source>
</reference>
<dbReference type="InterPro" id="IPR046537">
    <property type="entry name" value="DUF6602"/>
</dbReference>
<feature type="domain" description="DUF6602" evidence="1">
    <location>
        <begin position="24"/>
        <end position="127"/>
    </location>
</feature>
<name>A0AAJ2X2J0_XANCA</name>
<dbReference type="Pfam" id="PF20247">
    <property type="entry name" value="DUF6602"/>
    <property type="match status" value="1"/>
</dbReference>
<evidence type="ECO:0000313" key="3">
    <source>
        <dbReference type="Proteomes" id="UP001297361"/>
    </source>
</evidence>
<dbReference type="RefSeq" id="WP_228427003.1">
    <property type="nucleotide sequence ID" value="NZ_JAJFNJ020000003.1"/>
</dbReference>
<evidence type="ECO:0000259" key="1">
    <source>
        <dbReference type="Pfam" id="PF20247"/>
    </source>
</evidence>
<evidence type="ECO:0000313" key="2">
    <source>
        <dbReference type="EMBL" id="MEC3888086.1"/>
    </source>
</evidence>